<evidence type="ECO:0000256" key="2">
    <source>
        <dbReference type="SAM" id="Phobius"/>
    </source>
</evidence>
<reference evidence="5" key="1">
    <citation type="journal article" date="2008" name="Nat. Genet.">
        <title>The Pristionchus pacificus genome provides a unique perspective on nematode lifestyle and parasitism.</title>
        <authorList>
            <person name="Dieterich C."/>
            <person name="Clifton S.W."/>
            <person name="Schuster L.N."/>
            <person name="Chinwalla A."/>
            <person name="Delehaunty K."/>
            <person name="Dinkelacker I."/>
            <person name="Fulton L."/>
            <person name="Fulton R."/>
            <person name="Godfrey J."/>
            <person name="Minx P."/>
            <person name="Mitreva M."/>
            <person name="Roeseler W."/>
            <person name="Tian H."/>
            <person name="Witte H."/>
            <person name="Yang S.P."/>
            <person name="Wilson R.K."/>
            <person name="Sommer R.J."/>
        </authorList>
    </citation>
    <scope>NUCLEOTIDE SEQUENCE [LARGE SCALE GENOMIC DNA]</scope>
    <source>
        <strain evidence="5">PS312</strain>
    </source>
</reference>
<keyword evidence="2" id="KW-0472">Membrane</keyword>
<proteinExistence type="predicted"/>
<keyword evidence="2" id="KW-1133">Transmembrane helix</keyword>
<accession>A0A8R1UCF9</accession>
<keyword evidence="2" id="KW-0812">Transmembrane</keyword>
<organism evidence="4 5">
    <name type="scientific">Pristionchus pacificus</name>
    <name type="common">Parasitic nematode worm</name>
    <dbReference type="NCBI Taxonomy" id="54126"/>
    <lineage>
        <taxon>Eukaryota</taxon>
        <taxon>Metazoa</taxon>
        <taxon>Ecdysozoa</taxon>
        <taxon>Nematoda</taxon>
        <taxon>Chromadorea</taxon>
        <taxon>Rhabditida</taxon>
        <taxon>Rhabditina</taxon>
        <taxon>Diplogasteromorpha</taxon>
        <taxon>Diplogasteroidea</taxon>
        <taxon>Neodiplogasteridae</taxon>
        <taxon>Pristionchus</taxon>
    </lineage>
</organism>
<gene>
    <name evidence="4" type="primary">WBGene00109259</name>
</gene>
<evidence type="ECO:0000313" key="5">
    <source>
        <dbReference type="Proteomes" id="UP000005239"/>
    </source>
</evidence>
<keyword evidence="5" id="KW-1185">Reference proteome</keyword>
<protein>
    <submittedName>
        <fullName evidence="4">Uncharacterized protein</fullName>
    </submittedName>
</protein>
<dbReference type="EnsemblMetazoa" id="PPA19705.1">
    <property type="protein sequence ID" value="PPA19705.1"/>
    <property type="gene ID" value="WBGene00109259"/>
</dbReference>
<feature type="region of interest" description="Disordered" evidence="1">
    <location>
        <begin position="39"/>
        <end position="69"/>
    </location>
</feature>
<accession>A0A2A6BK06</accession>
<evidence type="ECO:0000256" key="1">
    <source>
        <dbReference type="SAM" id="MobiDB-lite"/>
    </source>
</evidence>
<evidence type="ECO:0000313" key="4">
    <source>
        <dbReference type="EnsemblMetazoa" id="PPA19705.1"/>
    </source>
</evidence>
<evidence type="ECO:0000256" key="3">
    <source>
        <dbReference type="SAM" id="SignalP"/>
    </source>
</evidence>
<feature type="chain" id="PRO_5043960595" evidence="3">
    <location>
        <begin position="18"/>
        <end position="185"/>
    </location>
</feature>
<feature type="compositionally biased region" description="Low complexity" evidence="1">
    <location>
        <begin position="39"/>
        <end position="55"/>
    </location>
</feature>
<feature type="signal peptide" evidence="3">
    <location>
        <begin position="1"/>
        <end position="17"/>
    </location>
</feature>
<sequence>MNYKALLLIVVLFIIWAEYEELSNSLTHPEEAASSTAKFASAAPQSIRLKSPSKSETSKTRKRKSSSKEEDLKEMLIQIMFQVFLLRGMRRKLVAPGTPADAALIVASMMLMICLMCIVWFAFIIGVVKAIELIYGMIETYRETHAENHERELEMHEIEEAHVEHEIGNPTNVVVRRGRLLRQNH</sequence>
<name>A0A2A6BK06_PRIPA</name>
<dbReference type="AlphaFoldDB" id="A0A2A6BK06"/>
<keyword evidence="3" id="KW-0732">Signal</keyword>
<reference evidence="4" key="2">
    <citation type="submission" date="2022-06" db="UniProtKB">
        <authorList>
            <consortium name="EnsemblMetazoa"/>
        </authorList>
    </citation>
    <scope>IDENTIFICATION</scope>
    <source>
        <strain evidence="4">PS312</strain>
    </source>
</reference>
<feature type="transmembrane region" description="Helical" evidence="2">
    <location>
        <begin position="102"/>
        <end position="128"/>
    </location>
</feature>
<dbReference type="Proteomes" id="UP000005239">
    <property type="component" value="Unassembled WGS sequence"/>
</dbReference>